<organism evidence="2 3">
    <name type="scientific">Halobacterium phage phiH</name>
    <name type="common">Bacteriophage phi-H</name>
    <dbReference type="NCBI Taxonomy" id="169684"/>
    <lineage>
        <taxon>Viruses</taxon>
        <taxon>Duplodnaviria</taxon>
        <taxon>Heunggongvirae</taxon>
        <taxon>Uroviricota</taxon>
        <taxon>Caudoviricetes</taxon>
        <taxon>Vertoviridae</taxon>
        <taxon>Myohalovirus</taxon>
        <taxon>Myohalovirus spontanei</taxon>
        <taxon>Myohalovirus phiH</taxon>
    </lineage>
</organism>
<organismHost>
    <name type="scientific">Halobacterium salinarum</name>
    <name type="common">Halobacterium halobium</name>
    <dbReference type="NCBI Taxonomy" id="2242"/>
</organismHost>
<proteinExistence type="predicted"/>
<feature type="compositionally biased region" description="Basic and acidic residues" evidence="1">
    <location>
        <begin position="45"/>
        <end position="54"/>
    </location>
</feature>
<keyword evidence="3" id="KW-1185">Reference proteome</keyword>
<evidence type="ECO:0000313" key="2">
    <source>
        <dbReference type="EMBL" id="AYM00292.1"/>
    </source>
</evidence>
<evidence type="ECO:0000256" key="1">
    <source>
        <dbReference type="SAM" id="MobiDB-lite"/>
    </source>
</evidence>
<dbReference type="EMBL" id="MK002701">
    <property type="protein sequence ID" value="AYM00292.1"/>
    <property type="molecule type" value="Genomic_DNA"/>
</dbReference>
<feature type="region of interest" description="Disordered" evidence="1">
    <location>
        <begin position="1"/>
        <end position="54"/>
    </location>
</feature>
<feature type="compositionally biased region" description="Polar residues" evidence="1">
    <location>
        <begin position="1"/>
        <end position="10"/>
    </location>
</feature>
<protein>
    <submittedName>
        <fullName evidence="2">Uncharacterized protein</fullName>
    </submittedName>
</protein>
<gene>
    <name evidence="2" type="ORF">PhiH1_230</name>
</gene>
<reference evidence="2 3" key="1">
    <citation type="journal article" date="2018" name="Genes (Basel)">
        <title>Complete Genome Sequence of the Model Halovirus PhiH1 (PhiH1).</title>
        <authorList>
            <person name="Dyall-Smith M."/>
            <person name="Pfeifer F."/>
            <person name="Witte A."/>
            <person name="Oesterhelt D."/>
            <person name="Pfeiffer F."/>
        </authorList>
    </citation>
    <scope>NUCLEOTIDE SEQUENCE [LARGE SCALE GENOMIC DNA]</scope>
    <source>
        <strain evidence="2">Variant phiH1</strain>
    </source>
</reference>
<accession>A0A3G1ZKS9</accession>
<dbReference type="Proteomes" id="UP000277198">
    <property type="component" value="Segment"/>
</dbReference>
<name>A0A3G1ZKS9_BPPHH</name>
<sequence length="54" mass="5934">MAIVTNRSNMDPTSTGSDGSDDEGDEPLGTFLYEALPDSEIDSVESVRELRERE</sequence>
<evidence type="ECO:0000313" key="3">
    <source>
        <dbReference type="Proteomes" id="UP000277198"/>
    </source>
</evidence>